<reference evidence="1" key="1">
    <citation type="submission" date="2021-08" db="EMBL/GenBank/DDBJ databases">
        <authorList>
            <person name="Misof B."/>
            <person name="Oliver O."/>
            <person name="Podsiadlowski L."/>
            <person name="Donath A."/>
            <person name="Peters R."/>
            <person name="Mayer C."/>
            <person name="Rust J."/>
            <person name="Gunkel S."/>
            <person name="Lesny P."/>
            <person name="Martin S."/>
            <person name="Oeyen J.P."/>
            <person name="Petersen M."/>
            <person name="Panagiotis P."/>
            <person name="Wilbrandt J."/>
            <person name="Tanja T."/>
        </authorList>
    </citation>
    <scope>NUCLEOTIDE SEQUENCE</scope>
    <source>
        <strain evidence="1">GBR_01_08_01A</strain>
        <tissue evidence="1">Thorax + abdomen</tissue>
    </source>
</reference>
<dbReference type="AlphaFoldDB" id="A0AAD9RIA9"/>
<reference evidence="1" key="2">
    <citation type="journal article" date="2023" name="Commun. Biol.">
        <title>Intrasexual cuticular hydrocarbon dimorphism in a wasp sheds light on hydrocarbon biosynthesis genes in Hymenoptera.</title>
        <authorList>
            <person name="Moris V.C."/>
            <person name="Podsiadlowski L."/>
            <person name="Martin S."/>
            <person name="Oeyen J.P."/>
            <person name="Donath A."/>
            <person name="Petersen M."/>
            <person name="Wilbrandt J."/>
            <person name="Misof B."/>
            <person name="Liedtke D."/>
            <person name="Thamm M."/>
            <person name="Scheiner R."/>
            <person name="Schmitt T."/>
            <person name="Niehuis O."/>
        </authorList>
    </citation>
    <scope>NUCLEOTIDE SEQUENCE</scope>
    <source>
        <strain evidence="1">GBR_01_08_01A</strain>
    </source>
</reference>
<evidence type="ECO:0000313" key="1">
    <source>
        <dbReference type="EMBL" id="KAK2580196.1"/>
    </source>
</evidence>
<sequence length="76" mass="8698">MDETILYRTCIKERTWGHPDVWKKHLASRIVLGQSVIADDRAIDLTAHSVSSRVPLRIALRNWSPTSREELPFSAV</sequence>
<dbReference type="Proteomes" id="UP001258017">
    <property type="component" value="Unassembled WGS sequence"/>
</dbReference>
<name>A0AAD9RIA9_9HYME</name>
<dbReference type="EMBL" id="JAIFRP010000062">
    <property type="protein sequence ID" value="KAK2580196.1"/>
    <property type="molecule type" value="Genomic_DNA"/>
</dbReference>
<evidence type="ECO:0000313" key="2">
    <source>
        <dbReference type="Proteomes" id="UP001258017"/>
    </source>
</evidence>
<gene>
    <name evidence="1" type="ORF">KPH14_012460</name>
</gene>
<comment type="caution">
    <text evidence="1">The sequence shown here is derived from an EMBL/GenBank/DDBJ whole genome shotgun (WGS) entry which is preliminary data.</text>
</comment>
<accession>A0AAD9RIA9</accession>
<protein>
    <submittedName>
        <fullName evidence="1">Uncharacterized protein</fullName>
    </submittedName>
</protein>
<organism evidence="1 2">
    <name type="scientific">Odynerus spinipes</name>
    <dbReference type="NCBI Taxonomy" id="1348599"/>
    <lineage>
        <taxon>Eukaryota</taxon>
        <taxon>Metazoa</taxon>
        <taxon>Ecdysozoa</taxon>
        <taxon>Arthropoda</taxon>
        <taxon>Hexapoda</taxon>
        <taxon>Insecta</taxon>
        <taxon>Pterygota</taxon>
        <taxon>Neoptera</taxon>
        <taxon>Endopterygota</taxon>
        <taxon>Hymenoptera</taxon>
        <taxon>Apocrita</taxon>
        <taxon>Aculeata</taxon>
        <taxon>Vespoidea</taxon>
        <taxon>Vespidae</taxon>
        <taxon>Eumeninae</taxon>
        <taxon>Odynerus</taxon>
    </lineage>
</organism>
<keyword evidence="2" id="KW-1185">Reference proteome</keyword>
<proteinExistence type="predicted"/>